<protein>
    <recommendedName>
        <fullName evidence="4">ParB-like N-terminal domain-containing protein</fullName>
    </recommendedName>
</protein>
<comment type="similarity">
    <text evidence="1">Belongs to the ParB family.</text>
</comment>
<sequence length="296" mass="33393">MSKKMFGLGRGLESLIATKTNRSVPQIQDNIFYIEISKIRPNENQPRTDFDKKSLEELAESIKKYGILQPLLVSKREVEKGRGIDVNYEIIAGERRWRASQIAGLPHVPVIVKDNFDQSKAKLEAALVENLQRENLNPMEEAEAYKRLADEFKLKQKEVAERVGKSREVVANAMRLAELPAEIKEAVRSGKISRTHARALLSFSEPEKQKQMFKRILAGNFSTKDLEQHAKEEKVNINKGNQSTNQVHPKFTELQDNLSGKLGTAVFVRSGASGGNITIKFSNLEELNNIVKVILD</sequence>
<evidence type="ECO:0000259" key="4">
    <source>
        <dbReference type="SMART" id="SM00470"/>
    </source>
</evidence>
<name>A0A2J0Q852_9BACT</name>
<dbReference type="InterPro" id="IPR004437">
    <property type="entry name" value="ParB/RepB/Spo0J"/>
</dbReference>
<dbReference type="Gene3D" id="1.10.10.2830">
    <property type="match status" value="1"/>
</dbReference>
<accession>A0A2J0Q852</accession>
<dbReference type="InterPro" id="IPR057240">
    <property type="entry name" value="ParB_dimer_C"/>
</dbReference>
<comment type="caution">
    <text evidence="5">The sequence shown here is derived from an EMBL/GenBank/DDBJ whole genome shotgun (WGS) entry which is preliminary data.</text>
</comment>
<keyword evidence="2" id="KW-0159">Chromosome partition</keyword>
<evidence type="ECO:0000256" key="1">
    <source>
        <dbReference type="ARBA" id="ARBA00006295"/>
    </source>
</evidence>
<reference evidence="5 6" key="1">
    <citation type="submission" date="2017-09" db="EMBL/GenBank/DDBJ databases">
        <title>Depth-based differentiation of microbial function through sediment-hosted aquifers and enrichment of novel symbionts in the deep terrestrial subsurface.</title>
        <authorList>
            <person name="Probst A.J."/>
            <person name="Ladd B."/>
            <person name="Jarett J.K."/>
            <person name="Geller-Mcgrath D.E."/>
            <person name="Sieber C.M."/>
            <person name="Emerson J.B."/>
            <person name="Anantharaman K."/>
            <person name="Thomas B.C."/>
            <person name="Malmstrom R."/>
            <person name="Stieglmeier M."/>
            <person name="Klingl A."/>
            <person name="Woyke T."/>
            <person name="Ryan C.M."/>
            <person name="Banfield J.F."/>
        </authorList>
    </citation>
    <scope>NUCLEOTIDE SEQUENCE [LARGE SCALE GENOMIC DNA]</scope>
    <source>
        <strain evidence="5">CG10_big_fil_rev_8_21_14_0_10_36_16</strain>
    </source>
</reference>
<keyword evidence="3" id="KW-0238">DNA-binding</keyword>
<dbReference type="InterPro" id="IPR036086">
    <property type="entry name" value="ParB/Sulfiredoxin_sf"/>
</dbReference>
<dbReference type="SMART" id="SM00470">
    <property type="entry name" value="ParB"/>
    <property type="match status" value="1"/>
</dbReference>
<dbReference type="SUPFAM" id="SSF109709">
    <property type="entry name" value="KorB DNA-binding domain-like"/>
    <property type="match status" value="1"/>
</dbReference>
<dbReference type="GO" id="GO:0003677">
    <property type="term" value="F:DNA binding"/>
    <property type="evidence" value="ECO:0007669"/>
    <property type="project" value="UniProtKB-KW"/>
</dbReference>
<dbReference type="FunFam" id="3.90.1530.30:FF:000001">
    <property type="entry name" value="Chromosome partitioning protein ParB"/>
    <property type="match status" value="1"/>
</dbReference>
<dbReference type="GO" id="GO:0005694">
    <property type="term" value="C:chromosome"/>
    <property type="evidence" value="ECO:0007669"/>
    <property type="project" value="TreeGrafter"/>
</dbReference>
<dbReference type="Proteomes" id="UP000228496">
    <property type="component" value="Unassembled WGS sequence"/>
</dbReference>
<feature type="domain" description="ParB-like N-terminal" evidence="4">
    <location>
        <begin position="32"/>
        <end position="131"/>
    </location>
</feature>
<dbReference type="PANTHER" id="PTHR33375">
    <property type="entry name" value="CHROMOSOME-PARTITIONING PROTEIN PARB-RELATED"/>
    <property type="match status" value="1"/>
</dbReference>
<evidence type="ECO:0000256" key="3">
    <source>
        <dbReference type="ARBA" id="ARBA00023125"/>
    </source>
</evidence>
<gene>
    <name evidence="5" type="ORF">COV29_01075</name>
</gene>
<dbReference type="AlphaFoldDB" id="A0A2J0Q852"/>
<dbReference type="SUPFAM" id="SSF110849">
    <property type="entry name" value="ParB/Sulfiredoxin"/>
    <property type="match status" value="1"/>
</dbReference>
<dbReference type="InterPro" id="IPR003115">
    <property type="entry name" value="ParB_N"/>
</dbReference>
<dbReference type="NCBIfam" id="TIGR00180">
    <property type="entry name" value="parB_part"/>
    <property type="match status" value="1"/>
</dbReference>
<evidence type="ECO:0000313" key="5">
    <source>
        <dbReference type="EMBL" id="PJE51330.1"/>
    </source>
</evidence>
<dbReference type="Pfam" id="PF23552">
    <property type="entry name" value="ParB_C"/>
    <property type="match status" value="1"/>
</dbReference>
<dbReference type="EMBL" id="PCXQ01000003">
    <property type="protein sequence ID" value="PJE51330.1"/>
    <property type="molecule type" value="Genomic_DNA"/>
</dbReference>
<dbReference type="GO" id="GO:0007059">
    <property type="term" value="P:chromosome segregation"/>
    <property type="evidence" value="ECO:0007669"/>
    <property type="project" value="UniProtKB-KW"/>
</dbReference>
<evidence type="ECO:0000256" key="2">
    <source>
        <dbReference type="ARBA" id="ARBA00022829"/>
    </source>
</evidence>
<proteinExistence type="inferred from homology"/>
<evidence type="ECO:0000313" key="6">
    <source>
        <dbReference type="Proteomes" id="UP000228496"/>
    </source>
</evidence>
<dbReference type="InterPro" id="IPR041468">
    <property type="entry name" value="HTH_ParB/Spo0J"/>
</dbReference>
<dbReference type="FunFam" id="1.10.10.2830:FF:000001">
    <property type="entry name" value="Chromosome partitioning protein ParB"/>
    <property type="match status" value="1"/>
</dbReference>
<dbReference type="PANTHER" id="PTHR33375:SF1">
    <property type="entry name" value="CHROMOSOME-PARTITIONING PROTEIN PARB-RELATED"/>
    <property type="match status" value="1"/>
</dbReference>
<dbReference type="InterPro" id="IPR050336">
    <property type="entry name" value="Chromosome_partition/occlusion"/>
</dbReference>
<dbReference type="Pfam" id="PF02195">
    <property type="entry name" value="ParB_N"/>
    <property type="match status" value="1"/>
</dbReference>
<dbReference type="Pfam" id="PF17762">
    <property type="entry name" value="HTH_ParB"/>
    <property type="match status" value="1"/>
</dbReference>
<dbReference type="Gene3D" id="3.90.1530.30">
    <property type="match status" value="1"/>
</dbReference>
<organism evidence="5 6">
    <name type="scientific">Candidatus Yanofskybacteria bacterium CG10_big_fil_rev_8_21_14_0_10_36_16</name>
    <dbReference type="NCBI Taxonomy" id="1975096"/>
    <lineage>
        <taxon>Bacteria</taxon>
        <taxon>Candidatus Yanofskyibacteriota</taxon>
    </lineage>
</organism>
<dbReference type="CDD" id="cd16393">
    <property type="entry name" value="SPO0J_N"/>
    <property type="match status" value="1"/>
</dbReference>